<sequence length="59" mass="6657">MYSGLAKPPGSHGAIIGPDIPTQLSIMLWVNDCQASEINQCLVRIIARKQRRLVNPWLW</sequence>
<organism evidence="1 2">
    <name type="scientific">Aeromonas sobria</name>
    <dbReference type="NCBI Taxonomy" id="646"/>
    <lineage>
        <taxon>Bacteria</taxon>
        <taxon>Pseudomonadati</taxon>
        <taxon>Pseudomonadota</taxon>
        <taxon>Gammaproteobacteria</taxon>
        <taxon>Aeromonadales</taxon>
        <taxon>Aeromonadaceae</taxon>
        <taxon>Aeromonas</taxon>
    </lineage>
</organism>
<reference evidence="1 2" key="1">
    <citation type="journal article" date="2017" name="Front. Microbiol.">
        <title>Strong Genomic and Phenotypic Heterogeneity in the Aeromonas sobria Species Complex.</title>
        <authorList>
            <person name="Gauthier J."/>
            <person name="Vincent A.T."/>
            <person name="Charette S.J."/>
            <person name="Derome N."/>
        </authorList>
    </citation>
    <scope>NUCLEOTIDE SEQUENCE [LARGE SCALE GENOMIC DNA]</scope>
    <source>
        <strain evidence="1 2">JF2635</strain>
    </source>
</reference>
<dbReference type="EMBL" id="LJZX01000036">
    <property type="protein sequence ID" value="PKQ77906.1"/>
    <property type="molecule type" value="Genomic_DNA"/>
</dbReference>
<proteinExistence type="predicted"/>
<comment type="caution">
    <text evidence="1">The sequence shown here is derived from an EMBL/GenBank/DDBJ whole genome shotgun (WGS) entry which is preliminary data.</text>
</comment>
<gene>
    <name evidence="1" type="ORF">AOX56_16115</name>
</gene>
<accession>A0A2N3IYJ7</accession>
<name>A0A2N3IYJ7_AERSO</name>
<protein>
    <submittedName>
        <fullName evidence="1">Uncharacterized protein</fullName>
    </submittedName>
</protein>
<evidence type="ECO:0000313" key="1">
    <source>
        <dbReference type="EMBL" id="PKQ77906.1"/>
    </source>
</evidence>
<dbReference type="Proteomes" id="UP000233526">
    <property type="component" value="Unassembled WGS sequence"/>
</dbReference>
<dbReference type="AlphaFoldDB" id="A0A2N3IYJ7"/>
<evidence type="ECO:0000313" key="2">
    <source>
        <dbReference type="Proteomes" id="UP000233526"/>
    </source>
</evidence>